<evidence type="ECO:0000313" key="2">
    <source>
        <dbReference type="Proteomes" id="UP001732700"/>
    </source>
</evidence>
<reference evidence="1" key="2">
    <citation type="submission" date="2025-09" db="UniProtKB">
        <authorList>
            <consortium name="EnsemblPlants"/>
        </authorList>
    </citation>
    <scope>IDENTIFICATION</scope>
</reference>
<reference evidence="1" key="1">
    <citation type="submission" date="2021-05" db="EMBL/GenBank/DDBJ databases">
        <authorList>
            <person name="Scholz U."/>
            <person name="Mascher M."/>
            <person name="Fiebig A."/>
        </authorList>
    </citation>
    <scope>NUCLEOTIDE SEQUENCE [LARGE SCALE GENOMIC DNA]</scope>
</reference>
<keyword evidence="2" id="KW-1185">Reference proteome</keyword>
<evidence type="ECO:0000313" key="1">
    <source>
        <dbReference type="EnsemblPlants" id="AVESA.00010b.r2.4DG0786540.1.CDS"/>
    </source>
</evidence>
<organism evidence="1 2">
    <name type="scientific">Avena sativa</name>
    <name type="common">Oat</name>
    <dbReference type="NCBI Taxonomy" id="4498"/>
    <lineage>
        <taxon>Eukaryota</taxon>
        <taxon>Viridiplantae</taxon>
        <taxon>Streptophyta</taxon>
        <taxon>Embryophyta</taxon>
        <taxon>Tracheophyta</taxon>
        <taxon>Spermatophyta</taxon>
        <taxon>Magnoliopsida</taxon>
        <taxon>Liliopsida</taxon>
        <taxon>Poales</taxon>
        <taxon>Poaceae</taxon>
        <taxon>BOP clade</taxon>
        <taxon>Pooideae</taxon>
        <taxon>Poodae</taxon>
        <taxon>Poeae</taxon>
        <taxon>Poeae Chloroplast Group 1 (Aveneae type)</taxon>
        <taxon>Aveninae</taxon>
        <taxon>Avena</taxon>
    </lineage>
</organism>
<dbReference type="EnsemblPlants" id="AVESA.00010b.r2.4DG0786540.1">
    <property type="protein sequence ID" value="AVESA.00010b.r2.4DG0786540.1.CDS"/>
    <property type="gene ID" value="AVESA.00010b.r2.4DG0786540"/>
</dbReference>
<proteinExistence type="predicted"/>
<sequence>MVWPYAVSSICFFGFLFLVLAFWFGRFRRSGDPGFGHMLFYRPVFLHSILSGRLFCWSISARLGSGDSLFSSRLGPGDPFCARLFPSSFSPLLGSRVGACVLISVGDRLVASALLNFLVVCYWGISCSLSLDCWCSLSLFQTACCCSFLLQSLPPSGGALSLLRGWFVLRVLLTAFLTRAVPSSSVSVLYTVEFQKRGLPHGHILVWLKRLDTEMPISPLSDLNLASRDWTVHVYVSRLWQHRGATDDGPIKHTDIVFLDAQGNHMYGEISPLLVPEFIERIREGKVYELRRFLVCPNKNYFRPVEGNFMIRFSRYTTVTELSESVMDYPLCTYALTPIDDLPAPVDLPTNFIDVVVGIITGVSPTSQYHSASRSTPSTKRIVYLSDLSGFEINVVLWGERATAFDGEGVLRTAQNGPVVVLFVGTLVKPFEGRRSLSGGAPCHWYINEDLPEINELLEQLKDKVPAVRGITLQGQTAAEISAQVELETKTLAELAALDIYDYKKTKFYCTVVLTKLSPRERWWFHACTACGRGTIPYGAAYRCPKKECGGTGGTPRYRAYYLGSDGTAEIEFVFFEKADRELIGKLVLTLIRASAPNAMSVDEAIHFARTDQTIPRELSSVVLKKYRMVVSVSSKSFLPESMENSYQVHRVEVQQGKHAPSPSLGRKLGLAMASTSSSAGTSGLSPAGQALAGNLLLTQTNSSGTSTPLSDPPACSTVDSGSLLPQTPPSVTKPNIPLGGKDKPISSVQRALFMEDSPEHESGTKTTSVFQDQPKEMSQLQSEEAPVSVVVGTHVPPSPATTDSTEKTMTSRKRPPSSKAQAAAADGTLKKRKN</sequence>
<name>A0ACD5XK71_AVESA</name>
<dbReference type="Proteomes" id="UP001732700">
    <property type="component" value="Chromosome 4D"/>
</dbReference>
<accession>A0ACD5XK71</accession>
<protein>
    <submittedName>
        <fullName evidence="1">Uncharacterized protein</fullName>
    </submittedName>
</protein>